<evidence type="ECO:0000256" key="9">
    <source>
        <dbReference type="ARBA" id="ARBA00022840"/>
    </source>
</evidence>
<dbReference type="EC" id="2.7.10.1" evidence="2"/>
<evidence type="ECO:0000256" key="16">
    <source>
        <dbReference type="SAM" id="Coils"/>
    </source>
</evidence>
<proteinExistence type="predicted"/>
<evidence type="ECO:0000256" key="6">
    <source>
        <dbReference type="ARBA" id="ARBA00022729"/>
    </source>
</evidence>
<evidence type="ECO:0000256" key="2">
    <source>
        <dbReference type="ARBA" id="ARBA00011902"/>
    </source>
</evidence>
<dbReference type="Pfam" id="PF12810">
    <property type="entry name" value="ALK_LTK_GRD"/>
    <property type="match status" value="1"/>
</dbReference>
<keyword evidence="6" id="KW-0732">Signal</keyword>
<evidence type="ECO:0000259" key="18">
    <source>
        <dbReference type="Pfam" id="PF12810"/>
    </source>
</evidence>
<evidence type="ECO:0000256" key="8">
    <source>
        <dbReference type="ARBA" id="ARBA00022777"/>
    </source>
</evidence>
<comment type="caution">
    <text evidence="19">The sequence shown here is derived from an EMBL/GenBank/DDBJ whole genome shotgun (WGS) entry which is preliminary data.</text>
</comment>
<evidence type="ECO:0000313" key="19">
    <source>
        <dbReference type="EMBL" id="KAK8880696.1"/>
    </source>
</evidence>
<keyword evidence="10" id="KW-1133">Transmembrane helix</keyword>
<accession>A0ABR2JPJ7</accession>
<comment type="subcellular location">
    <subcellularLocation>
        <location evidence="1">Cell membrane</location>
        <topology evidence="1">Single-pass type I membrane protein</topology>
    </subcellularLocation>
</comment>
<evidence type="ECO:0000256" key="1">
    <source>
        <dbReference type="ARBA" id="ARBA00004251"/>
    </source>
</evidence>
<keyword evidence="16" id="KW-0175">Coiled coil</keyword>
<evidence type="ECO:0000256" key="3">
    <source>
        <dbReference type="ARBA" id="ARBA00022475"/>
    </source>
</evidence>
<keyword evidence="13" id="KW-1015">Disulfide bond</keyword>
<feature type="region of interest" description="Disordered" evidence="17">
    <location>
        <begin position="804"/>
        <end position="832"/>
    </location>
</feature>
<evidence type="ECO:0000256" key="14">
    <source>
        <dbReference type="ARBA" id="ARBA00023170"/>
    </source>
</evidence>
<keyword evidence="3" id="KW-1003">Cell membrane</keyword>
<name>A0ABR2JPJ7_9EUKA</name>
<keyword evidence="14" id="KW-0675">Receptor</keyword>
<keyword evidence="7" id="KW-0547">Nucleotide-binding</keyword>
<sequence length="832" mass="89975">MTQAKRSFEPIKPINRANKNFVYKGKKYPINFCLLKQYSNFFYNQRKHFKNTEDIKIQTSNFEITEEAIPMFVACCQNQSFDITDSTAFSLYHLSIQYEVPGLTKLSDEYIKQNYKNLVLQSISYIIKSRSSEVKFDLSKEENVISSHFFEYIDNDQLISLPVQVLYRILNNNSMNYQSLTPENQKRVVDFLFVCLDKHGREASVLFSNFDFGAARTDVLSRLMYDYSGVFDFGMINSHFLLNTTSQLLSEVERLKIEHSNKLLQMEKMVVEQAEVARRCEVQLEEAKKEAVEAVAKSCRTVEEHIQKFESVLSSQKVEHKREIDELNRRISAMEKKIDEQSRIIENQTNKHVVGIRINSKSNVLMLGKETKLTASLVTSGSSDEGVEWKVEQGEGESAVEVCEYNEKELVLRGITLGKKVKVVAVPRDGSSVEAMKEFMVVGWMSGKVMVSVQENQTIKGTIDLVEHGVTLDKQKSRYLLSSSADVLGVDGYSSGLPIRSLSQAVSFMKSKGEFYLHALVVDSNGNSFELVSGKLATEGVKLTFNYSGAVQTVELERGDYRLEVWGAQGGTGYYYPSERAGGKGGYSAGTISLQSRTKLFVYVGGRGEAQESSGKVEGGFNGGGYSADTQTGYKKGVGGGGTDIRVREDSLYARVIVAGGGGGGNGSGCPSGGGVGGGEVGGVGSKQKYEAANASAGTQTCGGKPGKGVLSENLTSSGESVATGAFGLGGSVTSEIENTRPGAGGGGWYGGGAGNGHGGSGAGGSGWVFATSSFSRWKSGNPSDAGRFLLGDEHHLADAVTVSGGSEFASPNGSGKETGHNGHGFARITGL</sequence>
<gene>
    <name evidence="19" type="ORF">M9Y10_003382</name>
</gene>
<evidence type="ECO:0000256" key="17">
    <source>
        <dbReference type="SAM" id="MobiDB-lite"/>
    </source>
</evidence>
<evidence type="ECO:0000256" key="5">
    <source>
        <dbReference type="ARBA" id="ARBA00022692"/>
    </source>
</evidence>
<keyword evidence="8" id="KW-0418">Kinase</keyword>
<evidence type="ECO:0000256" key="7">
    <source>
        <dbReference type="ARBA" id="ARBA00022741"/>
    </source>
</evidence>
<evidence type="ECO:0000313" key="20">
    <source>
        <dbReference type="Proteomes" id="UP001470230"/>
    </source>
</evidence>
<dbReference type="InterPro" id="IPR011333">
    <property type="entry name" value="SKP1/BTB/POZ_sf"/>
</dbReference>
<dbReference type="Gene3D" id="3.30.710.10">
    <property type="entry name" value="Potassium Channel Kv1.1, Chain A"/>
    <property type="match status" value="1"/>
</dbReference>
<keyword evidence="15" id="KW-0325">Glycoprotein</keyword>
<feature type="domain" description="ALK/LTK-like glycine-rich" evidence="18">
    <location>
        <begin position="552"/>
        <end position="830"/>
    </location>
</feature>
<dbReference type="Proteomes" id="UP001470230">
    <property type="component" value="Unassembled WGS sequence"/>
</dbReference>
<keyword evidence="9" id="KW-0067">ATP-binding</keyword>
<keyword evidence="11" id="KW-0472">Membrane</keyword>
<evidence type="ECO:0000256" key="10">
    <source>
        <dbReference type="ARBA" id="ARBA00022989"/>
    </source>
</evidence>
<evidence type="ECO:0000256" key="11">
    <source>
        <dbReference type="ARBA" id="ARBA00023136"/>
    </source>
</evidence>
<reference evidence="19 20" key="1">
    <citation type="submission" date="2024-04" db="EMBL/GenBank/DDBJ databases">
        <title>Tritrichomonas musculus Genome.</title>
        <authorList>
            <person name="Alves-Ferreira E."/>
            <person name="Grigg M."/>
            <person name="Lorenzi H."/>
            <person name="Galac M."/>
        </authorList>
    </citation>
    <scope>NUCLEOTIDE SEQUENCE [LARGE SCALE GENOMIC DNA]</scope>
    <source>
        <strain evidence="19 20">EAF2021</strain>
    </source>
</reference>
<evidence type="ECO:0000256" key="15">
    <source>
        <dbReference type="ARBA" id="ARBA00023180"/>
    </source>
</evidence>
<feature type="coiled-coil region" evidence="16">
    <location>
        <begin position="270"/>
        <end position="351"/>
    </location>
</feature>
<keyword evidence="12" id="KW-0829">Tyrosine-protein kinase</keyword>
<dbReference type="InterPro" id="IPR055163">
    <property type="entry name" value="ALK/LTK-like_GRD"/>
</dbReference>
<protein>
    <recommendedName>
        <fullName evidence="2">receptor protein-tyrosine kinase</fullName>
        <ecNumber evidence="2">2.7.10.1</ecNumber>
    </recommendedName>
</protein>
<keyword evidence="20" id="KW-1185">Reference proteome</keyword>
<dbReference type="EMBL" id="JAPFFF010000010">
    <property type="protein sequence ID" value="KAK8880696.1"/>
    <property type="molecule type" value="Genomic_DNA"/>
</dbReference>
<evidence type="ECO:0000256" key="12">
    <source>
        <dbReference type="ARBA" id="ARBA00023137"/>
    </source>
</evidence>
<keyword evidence="4" id="KW-0808">Transferase</keyword>
<organism evidence="19 20">
    <name type="scientific">Tritrichomonas musculus</name>
    <dbReference type="NCBI Taxonomy" id="1915356"/>
    <lineage>
        <taxon>Eukaryota</taxon>
        <taxon>Metamonada</taxon>
        <taxon>Parabasalia</taxon>
        <taxon>Tritrichomonadida</taxon>
        <taxon>Tritrichomonadidae</taxon>
        <taxon>Tritrichomonas</taxon>
    </lineage>
</organism>
<evidence type="ECO:0000256" key="13">
    <source>
        <dbReference type="ARBA" id="ARBA00023157"/>
    </source>
</evidence>
<evidence type="ECO:0000256" key="4">
    <source>
        <dbReference type="ARBA" id="ARBA00022679"/>
    </source>
</evidence>
<keyword evidence="5" id="KW-0812">Transmembrane</keyword>